<dbReference type="InterPro" id="IPR011009">
    <property type="entry name" value="Kinase-like_dom_sf"/>
</dbReference>
<reference evidence="2" key="1">
    <citation type="submission" date="2023-01" db="EMBL/GenBank/DDBJ databases">
        <title>Genome assembly of the deep-sea coral Lophelia pertusa.</title>
        <authorList>
            <person name="Herrera S."/>
            <person name="Cordes E."/>
        </authorList>
    </citation>
    <scope>NUCLEOTIDE SEQUENCE</scope>
    <source>
        <strain evidence="2">USNM1676648</strain>
        <tissue evidence="2">Polyp</tissue>
    </source>
</reference>
<name>A0A9W9ZQ23_9CNID</name>
<organism evidence="2 3">
    <name type="scientific">Desmophyllum pertusum</name>
    <dbReference type="NCBI Taxonomy" id="174260"/>
    <lineage>
        <taxon>Eukaryota</taxon>
        <taxon>Metazoa</taxon>
        <taxon>Cnidaria</taxon>
        <taxon>Anthozoa</taxon>
        <taxon>Hexacorallia</taxon>
        <taxon>Scleractinia</taxon>
        <taxon>Caryophylliina</taxon>
        <taxon>Caryophylliidae</taxon>
        <taxon>Desmophyllum</taxon>
    </lineage>
</organism>
<dbReference type="EMBL" id="MU825881">
    <property type="protein sequence ID" value="KAJ7385285.1"/>
    <property type="molecule type" value="Genomic_DNA"/>
</dbReference>
<proteinExistence type="predicted"/>
<dbReference type="InterPro" id="IPR050122">
    <property type="entry name" value="RTK"/>
</dbReference>
<evidence type="ECO:0000259" key="1">
    <source>
        <dbReference type="Pfam" id="PF07714"/>
    </source>
</evidence>
<dbReference type="Gene3D" id="1.10.510.10">
    <property type="entry name" value="Transferase(Phosphotransferase) domain 1"/>
    <property type="match status" value="1"/>
</dbReference>
<comment type="caution">
    <text evidence="2">The sequence shown here is derived from an EMBL/GenBank/DDBJ whole genome shotgun (WGS) entry which is preliminary data.</text>
</comment>
<protein>
    <recommendedName>
        <fullName evidence="1">Serine-threonine/tyrosine-protein kinase catalytic domain-containing protein</fullName>
    </recommendedName>
</protein>
<accession>A0A9W9ZQ23</accession>
<dbReference type="GO" id="GO:0043235">
    <property type="term" value="C:receptor complex"/>
    <property type="evidence" value="ECO:0007669"/>
    <property type="project" value="TreeGrafter"/>
</dbReference>
<dbReference type="Pfam" id="PF07714">
    <property type="entry name" value="PK_Tyr_Ser-Thr"/>
    <property type="match status" value="1"/>
</dbReference>
<dbReference type="GO" id="GO:0007169">
    <property type="term" value="P:cell surface receptor protein tyrosine kinase signaling pathway"/>
    <property type="evidence" value="ECO:0007669"/>
    <property type="project" value="TreeGrafter"/>
</dbReference>
<evidence type="ECO:0000313" key="3">
    <source>
        <dbReference type="Proteomes" id="UP001163046"/>
    </source>
</evidence>
<dbReference type="GO" id="GO:0004714">
    <property type="term" value="F:transmembrane receptor protein tyrosine kinase activity"/>
    <property type="evidence" value="ECO:0007669"/>
    <property type="project" value="TreeGrafter"/>
</dbReference>
<dbReference type="GO" id="GO:0005886">
    <property type="term" value="C:plasma membrane"/>
    <property type="evidence" value="ECO:0007669"/>
    <property type="project" value="TreeGrafter"/>
</dbReference>
<dbReference type="OrthoDB" id="5971581at2759"/>
<dbReference type="AlphaFoldDB" id="A0A9W9ZQ23"/>
<dbReference type="Proteomes" id="UP001163046">
    <property type="component" value="Unassembled WGS sequence"/>
</dbReference>
<feature type="domain" description="Serine-threonine/tyrosine-protein kinase catalytic" evidence="1">
    <location>
        <begin position="11"/>
        <end position="80"/>
    </location>
</feature>
<dbReference type="InterPro" id="IPR001245">
    <property type="entry name" value="Ser-Thr/Tyr_kinase_cat_dom"/>
</dbReference>
<keyword evidence="3" id="KW-1185">Reference proteome</keyword>
<sequence>MVLYKEWLIAVYTYSVLHISLITGGNPYPGINNKEMYSLLKTGYRMEKPDTCSDKLYQLVLNCWKEDRSERPTFESVTRLLEKMMQEDTPYLDFESLDESKEYYCSEKLSEDDITD</sequence>
<dbReference type="SUPFAM" id="SSF56112">
    <property type="entry name" value="Protein kinase-like (PK-like)"/>
    <property type="match status" value="1"/>
</dbReference>
<evidence type="ECO:0000313" key="2">
    <source>
        <dbReference type="EMBL" id="KAJ7385285.1"/>
    </source>
</evidence>
<dbReference type="FunFam" id="1.10.510.10:FF:001346">
    <property type="entry name" value="Uncharacterized protein"/>
    <property type="match status" value="1"/>
</dbReference>
<dbReference type="PANTHER" id="PTHR24416">
    <property type="entry name" value="TYROSINE-PROTEIN KINASE RECEPTOR"/>
    <property type="match status" value="1"/>
</dbReference>
<dbReference type="PANTHER" id="PTHR24416:SF617">
    <property type="entry name" value="RET ONCOGENE, ISOFORM A"/>
    <property type="match status" value="1"/>
</dbReference>
<gene>
    <name evidence="2" type="ORF">OS493_016356</name>
</gene>